<evidence type="ECO:0000313" key="2">
    <source>
        <dbReference type="EMBL" id="KFU75344.1"/>
    </source>
</evidence>
<accession>A0A2P2FF51</accession>
<dbReference type="Proteomes" id="UP000256220">
    <property type="component" value="Unassembled WGS sequence"/>
</dbReference>
<dbReference type="EMBL" id="JFBM01000075">
    <property type="protein sequence ID" value="KFU75344.1"/>
    <property type="molecule type" value="Genomic_DNA"/>
</dbReference>
<keyword evidence="3" id="KW-1185">Reference proteome</keyword>
<evidence type="ECO:0000313" key="3">
    <source>
        <dbReference type="Proteomes" id="UP000256220"/>
    </source>
</evidence>
<reference evidence="2 3" key="1">
    <citation type="journal article" date="2014" name="Genome Announc.">
        <title>Draft Genome Sequence of Amycolatopsis lurida NRRL 2430, Producer of the Glycopeptide Family Antibiotic Ristocetin.</title>
        <authorList>
            <person name="Kwun M.J."/>
            <person name="Hong H.J."/>
        </authorList>
    </citation>
    <scope>NUCLEOTIDE SEQUENCE [LARGE SCALE GENOMIC DNA]</scope>
    <source>
        <strain evidence="2 3">NRRL 2430</strain>
    </source>
</reference>
<gene>
    <name evidence="2" type="ORF">BB31_42050</name>
</gene>
<proteinExistence type="predicted"/>
<evidence type="ECO:0000256" key="1">
    <source>
        <dbReference type="SAM" id="MobiDB-lite"/>
    </source>
</evidence>
<dbReference type="AlphaFoldDB" id="A0A2P2FF51"/>
<name>A0A2P2FF51_AMYLU</name>
<feature type="region of interest" description="Disordered" evidence="1">
    <location>
        <begin position="1"/>
        <end position="87"/>
    </location>
</feature>
<comment type="caution">
    <text evidence="2">The sequence shown here is derived from an EMBL/GenBank/DDBJ whole genome shotgun (WGS) entry which is preliminary data.</text>
</comment>
<organism evidence="2 3">
    <name type="scientific">Amycolatopsis lurida NRRL 2430</name>
    <dbReference type="NCBI Taxonomy" id="1460371"/>
    <lineage>
        <taxon>Bacteria</taxon>
        <taxon>Bacillati</taxon>
        <taxon>Actinomycetota</taxon>
        <taxon>Actinomycetes</taxon>
        <taxon>Pseudonocardiales</taxon>
        <taxon>Pseudonocardiaceae</taxon>
        <taxon>Amycolatopsis</taxon>
    </lineage>
</organism>
<sequence length="87" mass="9511">MNQRPVSNRSVGSGLSCGCSNSKCSPMVWLRDPIRRDRSSASPSSTMALSSASESTSGRGTRWMRRNQPIWPSTPPFSWAPSIPGRQ</sequence>
<protein>
    <submittedName>
        <fullName evidence="2">Uncharacterized protein</fullName>
    </submittedName>
</protein>
<feature type="compositionally biased region" description="Polar residues" evidence="1">
    <location>
        <begin position="1"/>
        <end position="24"/>
    </location>
</feature>
<feature type="compositionally biased region" description="Low complexity" evidence="1">
    <location>
        <begin position="40"/>
        <end position="57"/>
    </location>
</feature>